<evidence type="ECO:0000259" key="6">
    <source>
        <dbReference type="PROSITE" id="PS50110"/>
    </source>
</evidence>
<dbReference type="SUPFAM" id="SSF46689">
    <property type="entry name" value="Homeodomain-like"/>
    <property type="match status" value="2"/>
</dbReference>
<dbReference type="PATRIC" id="fig|883111.3.peg.1427"/>
<dbReference type="HOGENOM" id="CLU_000445_5_1_9"/>
<dbReference type="PROSITE" id="PS50110">
    <property type="entry name" value="RESPONSE_REGULATORY"/>
    <property type="match status" value="1"/>
</dbReference>
<dbReference type="PROSITE" id="PS00041">
    <property type="entry name" value="HTH_ARAC_FAMILY_1"/>
    <property type="match status" value="1"/>
</dbReference>
<dbReference type="SMART" id="SM00448">
    <property type="entry name" value="REC"/>
    <property type="match status" value="1"/>
</dbReference>
<dbReference type="Pfam" id="PF12833">
    <property type="entry name" value="HTH_18"/>
    <property type="match status" value="1"/>
</dbReference>
<evidence type="ECO:0008006" key="9">
    <source>
        <dbReference type="Google" id="ProtNLM"/>
    </source>
</evidence>
<evidence type="ECO:0000256" key="1">
    <source>
        <dbReference type="ARBA" id="ARBA00023015"/>
    </source>
</evidence>
<dbReference type="Proteomes" id="UP000004465">
    <property type="component" value="Unassembled WGS sequence"/>
</dbReference>
<dbReference type="InterPro" id="IPR018062">
    <property type="entry name" value="HTH_AraC-typ_CS"/>
</dbReference>
<dbReference type="GO" id="GO:0003700">
    <property type="term" value="F:DNA-binding transcription factor activity"/>
    <property type="evidence" value="ECO:0007669"/>
    <property type="project" value="InterPro"/>
</dbReference>
<dbReference type="CDD" id="cd17536">
    <property type="entry name" value="REC_YesN-like"/>
    <property type="match status" value="1"/>
</dbReference>
<dbReference type="InterPro" id="IPR011006">
    <property type="entry name" value="CheY-like_superfamily"/>
</dbReference>
<dbReference type="RefSeq" id="WP_006908723.1">
    <property type="nucleotide sequence ID" value="NZ_JH932292.1"/>
</dbReference>
<proteinExistence type="predicted"/>
<dbReference type="InterPro" id="IPR001789">
    <property type="entry name" value="Sig_transdc_resp-reg_receiver"/>
</dbReference>
<dbReference type="OrthoDB" id="9759232at2"/>
<dbReference type="SMART" id="SM00342">
    <property type="entry name" value="HTH_ARAC"/>
    <property type="match status" value="1"/>
</dbReference>
<keyword evidence="4" id="KW-0597">Phosphoprotein</keyword>
<sequence length="229" mass="26836">MINAIVIDDERSVFEIIDKIIKIENLPIKITNYISDGKSAIEYLKNNKVELIFIDIRMPFASGLDVMRNYPDNTYVVVTAYDKFSYAQEALRLGAKDILLKPIDRRKLTEMIQRLFGSEDSGNSIVNEIIYLMKHKYNERDFSVSKLAEHFYMQPSNLSRLFKKHTGMTIMNYLSMIRINEGKKLLIDTNDSVKEISYKVGYNSPEVFFKHFNKQTNHTPTKYRREHKS</sequence>
<dbReference type="PANTHER" id="PTHR43280:SF28">
    <property type="entry name" value="HTH-TYPE TRANSCRIPTIONAL ACTIVATOR RHAS"/>
    <property type="match status" value="1"/>
</dbReference>
<organism evidence="7 8">
    <name type="scientific">Facklamia hominis CCUG 36813</name>
    <dbReference type="NCBI Taxonomy" id="883111"/>
    <lineage>
        <taxon>Bacteria</taxon>
        <taxon>Bacillati</taxon>
        <taxon>Bacillota</taxon>
        <taxon>Bacilli</taxon>
        <taxon>Lactobacillales</taxon>
        <taxon>Aerococcaceae</taxon>
        <taxon>Facklamia</taxon>
    </lineage>
</organism>
<reference evidence="7 8" key="1">
    <citation type="submission" date="2012-07" db="EMBL/GenBank/DDBJ databases">
        <title>The Genome Sequence of Facklamia hominis CCUG 36813.</title>
        <authorList>
            <consortium name="The Broad Institute Genome Sequencing Platform"/>
            <person name="Earl A."/>
            <person name="Ward D."/>
            <person name="Feldgarden M."/>
            <person name="Gevers D."/>
            <person name="Huys G."/>
            <person name="Walker B."/>
            <person name="Young S.K."/>
            <person name="Zeng Q."/>
            <person name="Gargeya S."/>
            <person name="Fitzgerald M."/>
            <person name="Haas B."/>
            <person name="Abouelleil A."/>
            <person name="Alvarado L."/>
            <person name="Arachchi H.M."/>
            <person name="Berlin A.M."/>
            <person name="Chapman S.B."/>
            <person name="Goldberg J."/>
            <person name="Griggs A."/>
            <person name="Gujja S."/>
            <person name="Hansen M."/>
            <person name="Howarth C."/>
            <person name="Imamovic A."/>
            <person name="Larimer J."/>
            <person name="McCowen C."/>
            <person name="Montmayeur A."/>
            <person name="Murphy C."/>
            <person name="Neiman D."/>
            <person name="Pearson M."/>
            <person name="Priest M."/>
            <person name="Roberts A."/>
            <person name="Saif S."/>
            <person name="Shea T."/>
            <person name="Sisk P."/>
            <person name="Sykes S."/>
            <person name="Wortman J."/>
            <person name="Nusbaum C."/>
            <person name="Birren B."/>
        </authorList>
    </citation>
    <scope>NUCLEOTIDE SEQUENCE [LARGE SCALE GENOMIC DNA]</scope>
    <source>
        <strain evidence="7 8">CCUG 36813</strain>
    </source>
</reference>
<dbReference type="GO" id="GO:0043565">
    <property type="term" value="F:sequence-specific DNA binding"/>
    <property type="evidence" value="ECO:0007669"/>
    <property type="project" value="InterPro"/>
</dbReference>
<dbReference type="PANTHER" id="PTHR43280">
    <property type="entry name" value="ARAC-FAMILY TRANSCRIPTIONAL REGULATOR"/>
    <property type="match status" value="1"/>
</dbReference>
<evidence type="ECO:0000259" key="5">
    <source>
        <dbReference type="PROSITE" id="PS01124"/>
    </source>
</evidence>
<dbReference type="Pfam" id="PF00072">
    <property type="entry name" value="Response_reg"/>
    <property type="match status" value="1"/>
</dbReference>
<dbReference type="PROSITE" id="PS01124">
    <property type="entry name" value="HTH_ARAC_FAMILY_2"/>
    <property type="match status" value="1"/>
</dbReference>
<evidence type="ECO:0000256" key="2">
    <source>
        <dbReference type="ARBA" id="ARBA00023125"/>
    </source>
</evidence>
<comment type="caution">
    <text evidence="7">The sequence shown here is derived from an EMBL/GenBank/DDBJ whole genome shotgun (WGS) entry which is preliminary data.</text>
</comment>
<evidence type="ECO:0000256" key="4">
    <source>
        <dbReference type="PROSITE-ProRule" id="PRU00169"/>
    </source>
</evidence>
<dbReference type="Gene3D" id="3.40.50.2300">
    <property type="match status" value="1"/>
</dbReference>
<evidence type="ECO:0000256" key="3">
    <source>
        <dbReference type="ARBA" id="ARBA00023163"/>
    </source>
</evidence>
<accession>K1LPB9</accession>
<dbReference type="InterPro" id="IPR009057">
    <property type="entry name" value="Homeodomain-like_sf"/>
</dbReference>
<feature type="modified residue" description="4-aspartylphosphate" evidence="4">
    <location>
        <position position="55"/>
    </location>
</feature>
<dbReference type="Gene3D" id="1.10.10.60">
    <property type="entry name" value="Homeodomain-like"/>
    <property type="match status" value="2"/>
</dbReference>
<keyword evidence="2" id="KW-0238">DNA-binding</keyword>
<dbReference type="InterPro" id="IPR018060">
    <property type="entry name" value="HTH_AraC"/>
</dbReference>
<feature type="domain" description="HTH araC/xylS-type" evidence="5">
    <location>
        <begin position="127"/>
        <end position="226"/>
    </location>
</feature>
<dbReference type="SUPFAM" id="SSF52172">
    <property type="entry name" value="CheY-like"/>
    <property type="match status" value="1"/>
</dbReference>
<evidence type="ECO:0000313" key="7">
    <source>
        <dbReference type="EMBL" id="EKB53977.1"/>
    </source>
</evidence>
<gene>
    <name evidence="7" type="ORF">HMPREF9706_01413</name>
</gene>
<protein>
    <recommendedName>
        <fullName evidence="9">Stage 0 sporulation protein A homolog</fullName>
    </recommendedName>
</protein>
<keyword evidence="8" id="KW-1185">Reference proteome</keyword>
<dbReference type="STRING" id="883111.HMPREF9706_01413"/>
<dbReference type="AlphaFoldDB" id="K1LPB9"/>
<name>K1LPB9_9LACT</name>
<dbReference type="EMBL" id="AGZD01000009">
    <property type="protein sequence ID" value="EKB53977.1"/>
    <property type="molecule type" value="Genomic_DNA"/>
</dbReference>
<dbReference type="GO" id="GO:0000160">
    <property type="term" value="P:phosphorelay signal transduction system"/>
    <property type="evidence" value="ECO:0007669"/>
    <property type="project" value="InterPro"/>
</dbReference>
<evidence type="ECO:0000313" key="8">
    <source>
        <dbReference type="Proteomes" id="UP000004465"/>
    </source>
</evidence>
<keyword evidence="3" id="KW-0804">Transcription</keyword>
<feature type="domain" description="Response regulatory" evidence="6">
    <location>
        <begin position="3"/>
        <end position="116"/>
    </location>
</feature>
<keyword evidence="1" id="KW-0805">Transcription regulation</keyword>